<protein>
    <submittedName>
        <fullName evidence="2">Uncharacterized protein</fullName>
    </submittedName>
</protein>
<dbReference type="RefSeq" id="WP_012256511.1">
    <property type="nucleotide sequence ID" value="NC_010175.1"/>
</dbReference>
<organism evidence="2 3">
    <name type="scientific">Chloroflexus aurantiacus (strain ATCC 29366 / DSM 635 / J-10-fl)</name>
    <dbReference type="NCBI Taxonomy" id="324602"/>
    <lineage>
        <taxon>Bacteria</taxon>
        <taxon>Bacillati</taxon>
        <taxon>Chloroflexota</taxon>
        <taxon>Chloroflexia</taxon>
        <taxon>Chloroflexales</taxon>
        <taxon>Chloroflexineae</taxon>
        <taxon>Chloroflexaceae</taxon>
        <taxon>Chloroflexus</taxon>
    </lineage>
</organism>
<dbReference type="InParanoid" id="A9WEU6"/>
<feature type="transmembrane region" description="Helical" evidence="1">
    <location>
        <begin position="76"/>
        <end position="97"/>
    </location>
</feature>
<sequence>MMKRILRSLGFVAANVIVMIILHGNSKQFWPKIPYLSLRNESIAEHTRLLFNTMALVTLGQALIGKLPRERWLPRGIVLAVFPALLPALIFFGQRVLRLQGDAGERYNLSLVPLLPIAASVVEEVLTAKFNPPAAEPHADYSHLV</sequence>
<gene>
    <name evidence="2" type="ordered locus">Caur_0615</name>
</gene>
<accession>A9WEU6</accession>
<evidence type="ECO:0000313" key="3">
    <source>
        <dbReference type="Proteomes" id="UP000002008"/>
    </source>
</evidence>
<dbReference type="HOGENOM" id="CLU_1783425_0_0_0"/>
<keyword evidence="1" id="KW-1133">Transmembrane helix</keyword>
<keyword evidence="3" id="KW-1185">Reference proteome</keyword>
<dbReference type="KEGG" id="cau:Caur_0615"/>
<dbReference type="AlphaFoldDB" id="A9WEU6"/>
<feature type="transmembrane region" description="Helical" evidence="1">
    <location>
        <begin position="6"/>
        <end position="25"/>
    </location>
</feature>
<keyword evidence="1" id="KW-0472">Membrane</keyword>
<dbReference type="PATRIC" id="fig|324602.8.peg.708"/>
<evidence type="ECO:0000256" key="1">
    <source>
        <dbReference type="SAM" id="Phobius"/>
    </source>
</evidence>
<keyword evidence="1" id="KW-0812">Transmembrane</keyword>
<dbReference type="EnsemblBacteria" id="ABY33855">
    <property type="protein sequence ID" value="ABY33855"/>
    <property type="gene ID" value="Caur_0615"/>
</dbReference>
<dbReference type="eggNOG" id="ENOG5032MJM">
    <property type="taxonomic scope" value="Bacteria"/>
</dbReference>
<proteinExistence type="predicted"/>
<reference evidence="3" key="1">
    <citation type="journal article" date="2011" name="BMC Genomics">
        <title>Complete genome sequence of the filamentous anoxygenic phototrophic bacterium Chloroflexus aurantiacus.</title>
        <authorList>
            <person name="Tang K.H."/>
            <person name="Barry K."/>
            <person name="Chertkov O."/>
            <person name="Dalin E."/>
            <person name="Han C.S."/>
            <person name="Hauser L.J."/>
            <person name="Honchak B.M."/>
            <person name="Karbach L.E."/>
            <person name="Land M.L."/>
            <person name="Lapidus A."/>
            <person name="Larimer F.W."/>
            <person name="Mikhailova N."/>
            <person name="Pitluck S."/>
            <person name="Pierson B.K."/>
            <person name="Blankenship R.E."/>
        </authorList>
    </citation>
    <scope>NUCLEOTIDE SEQUENCE [LARGE SCALE GENOMIC DNA]</scope>
    <source>
        <strain evidence="3">ATCC 29366 / DSM 635 / J-10-fl</strain>
    </source>
</reference>
<name>A9WEU6_CHLAA</name>
<evidence type="ECO:0000313" key="2">
    <source>
        <dbReference type="EMBL" id="ABY33855.1"/>
    </source>
</evidence>
<dbReference type="Proteomes" id="UP000002008">
    <property type="component" value="Chromosome"/>
</dbReference>
<dbReference type="EMBL" id="CP000909">
    <property type="protein sequence ID" value="ABY33855.1"/>
    <property type="molecule type" value="Genomic_DNA"/>
</dbReference>